<dbReference type="SUPFAM" id="SSF51905">
    <property type="entry name" value="FAD/NAD(P)-binding domain"/>
    <property type="match status" value="2"/>
</dbReference>
<sequence>MKTRTVLVLGAGIGGISAATELTKLLGEKHTVTLIDRKPRFYECAYNIGIVSGELSDPAAGEGDYSALKSRGIEFINADVRNIDADGMTVQTTEGDFSAEFIVISMGAEMSPAIIPGLSGGGYNIYEKNGAVAFRHEIERIKEGRVAVLITRTPFKCPAAPYETAFLIDSTLRKKGIRDRCSVDIYTPEWQPMLAAGNMVGDGLVGMLKKREIGYNTEHMVLKVDNENRKILFETDDAGYDVMAYVPPHIAPEPVRKAGLVDSTGWIPVNPETLETKKQGLFAIGDIVSIKLHNGVFLPMAGVFALQEGIVVAANIASRLGFGDEERFAGGGYCFIETGEGKAAMGSGNFYARPAPEVSFEAPSEEHKRTKDEFSAAILDAFRSID</sequence>
<dbReference type="InterPro" id="IPR036188">
    <property type="entry name" value="FAD/NAD-bd_sf"/>
</dbReference>
<accession>A0A8J7YP30</accession>
<dbReference type="Proteomes" id="UP000716004">
    <property type="component" value="Unassembled WGS sequence"/>
</dbReference>
<dbReference type="PRINTS" id="PR00368">
    <property type="entry name" value="FADPNR"/>
</dbReference>
<evidence type="ECO:0000313" key="3">
    <source>
        <dbReference type="Proteomes" id="UP000716004"/>
    </source>
</evidence>
<dbReference type="GO" id="GO:0016491">
    <property type="term" value="F:oxidoreductase activity"/>
    <property type="evidence" value="ECO:0007669"/>
    <property type="project" value="InterPro"/>
</dbReference>
<dbReference type="AlphaFoldDB" id="A0A8J7YP30"/>
<dbReference type="PANTHER" id="PTHR43755">
    <property type="match status" value="1"/>
</dbReference>
<dbReference type="InterPro" id="IPR052541">
    <property type="entry name" value="SQRD"/>
</dbReference>
<dbReference type="Gene3D" id="3.50.50.60">
    <property type="entry name" value="FAD/NAD(P)-binding domain"/>
    <property type="match status" value="2"/>
</dbReference>
<dbReference type="Pfam" id="PF07992">
    <property type="entry name" value="Pyr_redox_2"/>
    <property type="match status" value="1"/>
</dbReference>
<comment type="caution">
    <text evidence="2">The sequence shown here is derived from an EMBL/GenBank/DDBJ whole genome shotgun (WGS) entry which is preliminary data.</text>
</comment>
<evidence type="ECO:0000313" key="2">
    <source>
        <dbReference type="EMBL" id="MBX8632270.1"/>
    </source>
</evidence>
<organism evidence="2 3">
    <name type="scientific">Candidatus Sysuiplasma superficiale</name>
    <dbReference type="NCBI Taxonomy" id="2823368"/>
    <lineage>
        <taxon>Archaea</taxon>
        <taxon>Methanobacteriati</taxon>
        <taxon>Thermoplasmatota</taxon>
        <taxon>Thermoplasmata</taxon>
        <taxon>Candidatus Sysuiplasmatales</taxon>
        <taxon>Candidatus Sysuiplasmataceae</taxon>
        <taxon>Candidatus Sysuiplasma</taxon>
    </lineage>
</organism>
<gene>
    <name evidence="2" type="ORF">J9259_07135</name>
</gene>
<reference evidence="2" key="1">
    <citation type="submission" date="2021-04" db="EMBL/GenBank/DDBJ databases">
        <title>Genomic insights into ecological role and evolution of a novel Thermoplasmata order Candidatus Sysuiplasmatales.</title>
        <authorList>
            <person name="Yuan Y."/>
        </authorList>
    </citation>
    <scope>NUCLEOTIDE SEQUENCE</scope>
    <source>
        <strain evidence="2">YP2-bin.285</strain>
    </source>
</reference>
<name>A0A8J7YP30_9ARCH</name>
<dbReference type="InterPro" id="IPR023753">
    <property type="entry name" value="FAD/NAD-binding_dom"/>
</dbReference>
<proteinExistence type="predicted"/>
<protein>
    <submittedName>
        <fullName evidence="2">NAD(P)/FAD-dependent oxidoreductase</fullName>
    </submittedName>
</protein>
<feature type="domain" description="FAD/NAD(P)-binding" evidence="1">
    <location>
        <begin position="5"/>
        <end position="134"/>
    </location>
</feature>
<dbReference type="EMBL" id="JAGVSJ010000019">
    <property type="protein sequence ID" value="MBX8632270.1"/>
    <property type="molecule type" value="Genomic_DNA"/>
</dbReference>
<evidence type="ECO:0000259" key="1">
    <source>
        <dbReference type="Pfam" id="PF07992"/>
    </source>
</evidence>
<dbReference type="PANTHER" id="PTHR43755:SF1">
    <property type="entry name" value="FAD-DEPENDENT PYRIDINE NUCLEOTIDE-DISULPHIDE OXIDOREDUCTASE"/>
    <property type="match status" value="1"/>
</dbReference>